<keyword evidence="4" id="KW-0720">Serine protease</keyword>
<dbReference type="Pfam" id="PF00082">
    <property type="entry name" value="Peptidase_S8"/>
    <property type="match status" value="1"/>
</dbReference>
<dbReference type="InterPro" id="IPR050131">
    <property type="entry name" value="Peptidase_S8_subtilisin-like"/>
</dbReference>
<dbReference type="GO" id="GO:0004252">
    <property type="term" value="F:serine-type endopeptidase activity"/>
    <property type="evidence" value="ECO:0007669"/>
    <property type="project" value="InterPro"/>
</dbReference>
<evidence type="ECO:0000313" key="8">
    <source>
        <dbReference type="Proteomes" id="UP000014244"/>
    </source>
</evidence>
<dbReference type="Gene3D" id="3.40.50.200">
    <property type="entry name" value="Peptidase S8/S53 domain"/>
    <property type="match status" value="1"/>
</dbReference>
<reference evidence="7 8" key="1">
    <citation type="journal article" date="2013" name="PLoS ONE">
        <title>Lactobacillus paracasei comparative genomics: towards species pan-genome definition and exploitation of diversity.</title>
        <authorList>
            <person name="Smokvina T."/>
            <person name="Wels M."/>
            <person name="Polka J."/>
            <person name="Chervaux C."/>
            <person name="Brisse S."/>
            <person name="Boekhorst J."/>
            <person name="van Hylckama Vlieg J.E."/>
            <person name="Siezen R.J."/>
        </authorList>
    </citation>
    <scope>NUCLEOTIDE SEQUENCE [LARGE SCALE GENOMIC DNA]</scope>
    <source>
        <strain evidence="7 8">Lpp41</strain>
    </source>
</reference>
<feature type="domain" description="Peptidase S8/S53" evidence="6">
    <location>
        <begin position="275"/>
        <end position="525"/>
    </location>
</feature>
<name>A0A829H439_LACPA</name>
<keyword evidence="2" id="KW-0645">Protease</keyword>
<dbReference type="InterPro" id="IPR000209">
    <property type="entry name" value="Peptidase_S8/S53_dom"/>
</dbReference>
<dbReference type="AlphaFoldDB" id="A0A829H439"/>
<feature type="coiled-coil region" evidence="5">
    <location>
        <begin position="34"/>
        <end position="61"/>
    </location>
</feature>
<evidence type="ECO:0000259" key="6">
    <source>
        <dbReference type="Pfam" id="PF00082"/>
    </source>
</evidence>
<evidence type="ECO:0000256" key="5">
    <source>
        <dbReference type="SAM" id="Coils"/>
    </source>
</evidence>
<dbReference type="SUPFAM" id="SSF52743">
    <property type="entry name" value="Subtilisin-like"/>
    <property type="match status" value="1"/>
</dbReference>
<evidence type="ECO:0000256" key="1">
    <source>
        <dbReference type="ARBA" id="ARBA00011073"/>
    </source>
</evidence>
<sequence length="762" mass="85505">MDNRKQHRYMIQNGDVLRRIAPDIVRGFGTKELLRSLEDSQDFINQEVSRLESDYKKTSQENMLDEVFVAVDYPKTYVAKSYQIASLYRESGLTVVGTAEWQDPNNEVGRCDIVRGTIEAFKTVASIAQDAVTNKIKNEIDRVWGIELLSPIDSVDSTIRQLSDIAEVVELSFFDVPDIQELLMRLNEILQLEIPLSKDDVIRVDGVLYLYLKTTNSNIAALRDANFIQKASVQRLNQFNPLRSAAVATARDMYSAKQRRNNLIYTAPSRPLPVVGLIDGGVDFRAGDFLERVHEAYSVEALPSNLALEHGTSVASVLMYGELPSRGGQVTPDLAVESIRVLPSQTDDLMLSLIDVDNILKEAIPELSQIKIWNISVGPRGPVMDDHIGSLTAILDKLAFQYNVLFVIAMGNTGQEQGIARRMQTPADAVNNLAVTAFTNLFGDHQTAAYSSIGPGREGGKMKPDISGHGGSENNDPILTLSTSEWFLNEQQGTSFAAPLVARLLTMALWRFPELNVLDLRAAVTQYLALNFDRGRDIYFDSKGELSSDVERLIEAAPNEFRIKYSGELTAGADVLMNVPIPEYFQDKTIELTWTTAVKTDVDPSRPDAYTKFGIEDTLYPDADKYEFYNKETNKVQRQRTDDEEAVQVLLENGFTQRQQPVAHDKAYLTTPNPLDSKDEASRRRQLKWDTVKSQKLNVRVNSLNRPFIKLHALSRDASHERVSYSVILSIRGKNDLGLYQRTLSRFPQLIPTIERVDSGRV</sequence>
<dbReference type="InterPro" id="IPR036852">
    <property type="entry name" value="Peptidase_S8/S53_dom_sf"/>
</dbReference>
<protein>
    <recommendedName>
        <fullName evidence="6">Peptidase S8/S53 domain-containing protein</fullName>
    </recommendedName>
</protein>
<evidence type="ECO:0000256" key="2">
    <source>
        <dbReference type="ARBA" id="ARBA00022670"/>
    </source>
</evidence>
<dbReference type="GO" id="GO:0006508">
    <property type="term" value="P:proteolysis"/>
    <property type="evidence" value="ECO:0007669"/>
    <property type="project" value="UniProtKB-KW"/>
</dbReference>
<dbReference type="InterPro" id="IPR034074">
    <property type="entry name" value="Y4bN_pept_dom"/>
</dbReference>
<comment type="caution">
    <text evidence="7">The sequence shown here is derived from an EMBL/GenBank/DDBJ whole genome shotgun (WGS) entry which is preliminary data.</text>
</comment>
<dbReference type="PANTHER" id="PTHR43806">
    <property type="entry name" value="PEPTIDASE S8"/>
    <property type="match status" value="1"/>
</dbReference>
<evidence type="ECO:0000256" key="4">
    <source>
        <dbReference type="ARBA" id="ARBA00022825"/>
    </source>
</evidence>
<dbReference type="EMBL" id="ANKE01000801">
    <property type="protein sequence ID" value="EPC69839.1"/>
    <property type="molecule type" value="Genomic_DNA"/>
</dbReference>
<keyword evidence="3" id="KW-0378">Hydrolase</keyword>
<accession>A0A829H439</accession>
<gene>
    <name evidence="7" type="ORF">Lpp41_16620</name>
</gene>
<keyword evidence="5" id="KW-0175">Coiled coil</keyword>
<comment type="similarity">
    <text evidence="1">Belongs to the peptidase S8 family.</text>
</comment>
<evidence type="ECO:0000256" key="3">
    <source>
        <dbReference type="ARBA" id="ARBA00022801"/>
    </source>
</evidence>
<dbReference type="CDD" id="cd04847">
    <property type="entry name" value="Peptidases_S8_Subtilisin_like_2"/>
    <property type="match status" value="1"/>
</dbReference>
<dbReference type="PANTHER" id="PTHR43806:SF11">
    <property type="entry name" value="CEREVISIN-RELATED"/>
    <property type="match status" value="1"/>
</dbReference>
<dbReference type="Proteomes" id="UP000014244">
    <property type="component" value="Unassembled WGS sequence"/>
</dbReference>
<proteinExistence type="inferred from homology"/>
<evidence type="ECO:0000313" key="7">
    <source>
        <dbReference type="EMBL" id="EPC69839.1"/>
    </source>
</evidence>
<organism evidence="7 8">
    <name type="scientific">Lacticaseibacillus paracasei subsp. paracasei Lpp41</name>
    <dbReference type="NCBI Taxonomy" id="1256208"/>
    <lineage>
        <taxon>Bacteria</taxon>
        <taxon>Bacillati</taxon>
        <taxon>Bacillota</taxon>
        <taxon>Bacilli</taxon>
        <taxon>Lactobacillales</taxon>
        <taxon>Lactobacillaceae</taxon>
        <taxon>Lacticaseibacillus</taxon>
    </lineage>
</organism>